<feature type="domain" description="ASPIC/UnbV" evidence="2">
    <location>
        <begin position="593"/>
        <end position="646"/>
    </location>
</feature>
<organism evidence="3">
    <name type="scientific">Kitasatospora sp. CECT 4991</name>
    <dbReference type="NCBI Taxonomy" id="212367"/>
    <lineage>
        <taxon>Bacteria</taxon>
        <taxon>Bacillati</taxon>
        <taxon>Actinomycetota</taxon>
        <taxon>Actinomycetes</taxon>
        <taxon>Kitasatosporales</taxon>
        <taxon>Streptomycetaceae</taxon>
        <taxon>Kitasatospora</taxon>
    </lineage>
</organism>
<reference evidence="3" key="1">
    <citation type="journal article" date="2003" name="Nat. Biotechnol.">
        <title>A genomics-guided approach for discovering and expressing cryptic metabolic pathways.</title>
        <authorList>
            <person name="Zazopoulos E."/>
            <person name="Huang K."/>
            <person name="Staffa A."/>
            <person name="Liu W."/>
            <person name="Bachmann B.O."/>
            <person name="Nonaka K."/>
            <person name="Ahlert J."/>
            <person name="Thorson J.S."/>
            <person name="Shen B."/>
            <person name="Farnet C.M."/>
        </authorList>
    </citation>
    <scope>NUCLEOTIDE SEQUENCE</scope>
    <source>
        <strain evidence="3">CECT 4991</strain>
    </source>
</reference>
<dbReference type="PANTHER" id="PTHR16026:SF0">
    <property type="entry name" value="CARTILAGE ACIDIC PROTEIN 1"/>
    <property type="match status" value="1"/>
</dbReference>
<evidence type="ECO:0000259" key="2">
    <source>
        <dbReference type="Pfam" id="PF07593"/>
    </source>
</evidence>
<dbReference type="InterPro" id="IPR027039">
    <property type="entry name" value="Crtac1"/>
</dbReference>
<accession>Q84HN6</accession>
<name>Q84HN6_9ACTN</name>
<dbReference type="InterPro" id="IPR028994">
    <property type="entry name" value="Integrin_alpha_N"/>
</dbReference>
<gene>
    <name evidence="3" type="primary">unbV</name>
</gene>
<sequence>MSPRRRFRRLVPGLVTVLVAASMFFVIRSSVAVAGGDDAAAAYRFKELPIAMPPGYESRPMNTIRKVNPAYEKIRAWISSVGASIAINDVTGHGLADGMCIVDTRTDSVVVTWTPTAPEADRFTPFVLDGRPLPMDDTMAPTGCTPGDFNGDGRNDFLVTYWGRTPVLFMARADAAAPAAESYVPRELVASESLDGRYHGPRWNTDAAYVGDLDGSGHPSIIIGNYFPDSDVLDPQGIRNVQMNDSLSSAKNAGGDHVLRFHSSTAGAAPDARFVEEKDAIAFDASTGWTLAIAGADLTGDALPEVYIANDFGHAHLLHNVSTPGRIRFEEATGERTPTTPKSFVLGKGSFKGMGVDFGDVDGNGSFDMMVSNITVAWGLEESNFLWINQAKDPAEMKRKLTDRIAPFTQEAADHGVAWTGWGWDAKMGDFRNSGQQDILQADGFVKGNIDRWPWLQEMAMTNDDLLSNPKLWPNVGPGDDLAGDETMAFYARTDSGKFANISKQLGLDVPIPTRGIATADTTGTGALDFAIARQWGPPAFYANQSANLGHDLTLRLYRPATDTATTGTTGAGATAATDATAGPGLATTGTPAYGATVCVTTPDGRKQIGQLDGGGGHGGFRSFDVRFGLGTQSGPVTVDLAWRDNAGGLHTETRQLSAGSHTLMLTDDIQEVAAR</sequence>
<dbReference type="Gene3D" id="2.130.10.130">
    <property type="entry name" value="Integrin alpha, N-terminal"/>
    <property type="match status" value="1"/>
</dbReference>
<dbReference type="Pfam" id="PF07593">
    <property type="entry name" value="UnbV_ASPIC"/>
    <property type="match status" value="1"/>
</dbReference>
<dbReference type="InterPro" id="IPR011519">
    <property type="entry name" value="UnbV_ASPIC"/>
</dbReference>
<dbReference type="SUPFAM" id="SSF69318">
    <property type="entry name" value="Integrin alpha N-terminal domain"/>
    <property type="match status" value="1"/>
</dbReference>
<feature type="region of interest" description="Disordered" evidence="1">
    <location>
        <begin position="565"/>
        <end position="587"/>
    </location>
</feature>
<evidence type="ECO:0000256" key="1">
    <source>
        <dbReference type="SAM" id="MobiDB-lite"/>
    </source>
</evidence>
<dbReference type="PANTHER" id="PTHR16026">
    <property type="entry name" value="CARTILAGE ACIDIC PROTEIN 1"/>
    <property type="match status" value="1"/>
</dbReference>
<dbReference type="AlphaFoldDB" id="Q84HN6"/>
<protein>
    <submittedName>
        <fullName evidence="3">UnbV</fullName>
    </submittedName>
</protein>
<proteinExistence type="predicted"/>
<dbReference type="EMBL" id="AH012466">
    <property type="protein sequence ID" value="AAO25846.1"/>
    <property type="molecule type" value="Genomic_DNA"/>
</dbReference>
<evidence type="ECO:0000313" key="3">
    <source>
        <dbReference type="EMBL" id="AAO25846.1"/>
    </source>
</evidence>